<dbReference type="AlphaFoldDB" id="A0A3P6S099"/>
<evidence type="ECO:0000313" key="2">
    <source>
        <dbReference type="EMBL" id="VDK60780.1"/>
    </source>
</evidence>
<keyword evidence="1" id="KW-0812">Transmembrane</keyword>
<reference evidence="2 3" key="1">
    <citation type="submission" date="2018-11" db="EMBL/GenBank/DDBJ databases">
        <authorList>
            <consortium name="Pathogen Informatics"/>
        </authorList>
    </citation>
    <scope>NUCLEOTIDE SEQUENCE [LARGE SCALE GENOMIC DNA]</scope>
</reference>
<gene>
    <name evidence="2" type="ORF">CGOC_LOCUS5120</name>
</gene>
<keyword evidence="1" id="KW-0472">Membrane</keyword>
<evidence type="ECO:0000313" key="3">
    <source>
        <dbReference type="Proteomes" id="UP000271889"/>
    </source>
</evidence>
<protein>
    <submittedName>
        <fullName evidence="2">Uncharacterized protein</fullName>
    </submittedName>
</protein>
<dbReference type="EMBL" id="UYRV01015144">
    <property type="protein sequence ID" value="VDK60780.1"/>
    <property type="molecule type" value="Genomic_DNA"/>
</dbReference>
<name>A0A3P6S099_CYLGO</name>
<feature type="transmembrane region" description="Helical" evidence="1">
    <location>
        <begin position="24"/>
        <end position="43"/>
    </location>
</feature>
<accession>A0A3P6S099</accession>
<keyword evidence="3" id="KW-1185">Reference proteome</keyword>
<dbReference type="PROSITE" id="PS51257">
    <property type="entry name" value="PROKAR_LIPOPROTEIN"/>
    <property type="match status" value="1"/>
</dbReference>
<organism evidence="2 3">
    <name type="scientific">Cylicostephanus goldi</name>
    <name type="common">Nematode worm</name>
    <dbReference type="NCBI Taxonomy" id="71465"/>
    <lineage>
        <taxon>Eukaryota</taxon>
        <taxon>Metazoa</taxon>
        <taxon>Ecdysozoa</taxon>
        <taxon>Nematoda</taxon>
        <taxon>Chromadorea</taxon>
        <taxon>Rhabditida</taxon>
        <taxon>Rhabditina</taxon>
        <taxon>Rhabditomorpha</taxon>
        <taxon>Strongyloidea</taxon>
        <taxon>Strongylidae</taxon>
        <taxon>Cylicostephanus</taxon>
    </lineage>
</organism>
<proteinExistence type="predicted"/>
<keyword evidence="1" id="KW-1133">Transmembrane helix</keyword>
<sequence>MNKFAVMLSWTVSMVDLCLLLDQLLASGYFGFSCSIYAYLVLLRTQTVRGLEISTCLAATSLVVVNVHQLSKLWITRI</sequence>
<evidence type="ECO:0000256" key="1">
    <source>
        <dbReference type="SAM" id="Phobius"/>
    </source>
</evidence>
<dbReference type="Proteomes" id="UP000271889">
    <property type="component" value="Unassembled WGS sequence"/>
</dbReference>